<dbReference type="AlphaFoldDB" id="A0ABD3BWZ8"/>
<dbReference type="EMBL" id="JAVIJP010000066">
    <property type="protein sequence ID" value="KAL3621205.1"/>
    <property type="molecule type" value="Genomic_DNA"/>
</dbReference>
<reference evidence="2" key="1">
    <citation type="journal article" date="2024" name="IScience">
        <title>Strigolactones Initiate the Formation of Haustorium-like Structures in Castilleja.</title>
        <authorList>
            <person name="Buerger M."/>
            <person name="Peterson D."/>
            <person name="Chory J."/>
        </authorList>
    </citation>
    <scope>NUCLEOTIDE SEQUENCE [LARGE SCALE GENOMIC DNA]</scope>
</reference>
<gene>
    <name evidence="1" type="ORF">CASFOL_036117</name>
</gene>
<organism evidence="1 2">
    <name type="scientific">Castilleja foliolosa</name>
    <dbReference type="NCBI Taxonomy" id="1961234"/>
    <lineage>
        <taxon>Eukaryota</taxon>
        <taxon>Viridiplantae</taxon>
        <taxon>Streptophyta</taxon>
        <taxon>Embryophyta</taxon>
        <taxon>Tracheophyta</taxon>
        <taxon>Spermatophyta</taxon>
        <taxon>Magnoliopsida</taxon>
        <taxon>eudicotyledons</taxon>
        <taxon>Gunneridae</taxon>
        <taxon>Pentapetalae</taxon>
        <taxon>asterids</taxon>
        <taxon>lamiids</taxon>
        <taxon>Lamiales</taxon>
        <taxon>Orobanchaceae</taxon>
        <taxon>Pedicularideae</taxon>
        <taxon>Castillejinae</taxon>
        <taxon>Castilleja</taxon>
    </lineage>
</organism>
<evidence type="ECO:0000313" key="2">
    <source>
        <dbReference type="Proteomes" id="UP001632038"/>
    </source>
</evidence>
<proteinExistence type="predicted"/>
<dbReference type="Pfam" id="PF14009">
    <property type="entry name" value="PADRE"/>
    <property type="match status" value="1"/>
</dbReference>
<name>A0ABD3BWZ8_9LAMI</name>
<keyword evidence="2" id="KW-1185">Reference proteome</keyword>
<dbReference type="PANTHER" id="PTHR33052">
    <property type="entry name" value="DUF4228 DOMAIN PROTEIN-RELATED"/>
    <property type="match status" value="1"/>
</dbReference>
<dbReference type="InterPro" id="IPR025322">
    <property type="entry name" value="PADRE_dom"/>
</dbReference>
<dbReference type="Proteomes" id="UP001632038">
    <property type="component" value="Unassembled WGS sequence"/>
</dbReference>
<sequence length="162" mass="18147">MGNCISHEPNKPNFTSKLILQNGQLREFTYPIKVSDLLQQNPNCFICSAEEMEFDQFPVEIGGDEVLRPSEVYFELPLGWRSHPLQAEDMAALAVKASLAISSSGYEYDEMMISCGCGSPRKVELMASLFSEKERPPLVTVARKGKGRRRKFVAKLSAIVEE</sequence>
<evidence type="ECO:0000313" key="1">
    <source>
        <dbReference type="EMBL" id="KAL3621205.1"/>
    </source>
</evidence>
<accession>A0ABD3BWZ8</accession>
<protein>
    <submittedName>
        <fullName evidence="1">Uncharacterized protein</fullName>
    </submittedName>
</protein>
<comment type="caution">
    <text evidence="1">The sequence shown here is derived from an EMBL/GenBank/DDBJ whole genome shotgun (WGS) entry which is preliminary data.</text>
</comment>